<evidence type="ECO:0000313" key="1">
    <source>
        <dbReference type="EMBL" id="ARN22257.1"/>
    </source>
</evidence>
<reference evidence="1 2" key="1">
    <citation type="submission" date="2016-04" db="EMBL/GenBank/DDBJ databases">
        <title>Complete genome sequence of natural rubber-degrading, novel Gram-negative bacterium, Rhizobacter gummiphilus strain NS21.</title>
        <authorList>
            <person name="Tabata M."/>
            <person name="Kasai D."/>
            <person name="Fukuda M."/>
        </authorList>
    </citation>
    <scope>NUCLEOTIDE SEQUENCE [LARGE SCALE GENOMIC DNA]</scope>
    <source>
        <strain evidence="1 2">NS21</strain>
    </source>
</reference>
<name>A0A1W6LDF7_9BURK</name>
<protein>
    <submittedName>
        <fullName evidence="1">Uncharacterized protein</fullName>
    </submittedName>
</protein>
<dbReference type="Proteomes" id="UP000193427">
    <property type="component" value="Chromosome"/>
</dbReference>
<dbReference type="AlphaFoldDB" id="A0A1W6LDF7"/>
<sequence>MAVALAAACTSGHTTVDVTILPHEYRVGDVVSAVPAPVVSEVVRRRPHEVHVHTCSSTPPARVSQFHHELETQLKAKMTLSFTARAC</sequence>
<gene>
    <name evidence="1" type="ORF">A4W93_21445</name>
</gene>
<dbReference type="EMBL" id="CP015118">
    <property type="protein sequence ID" value="ARN22257.1"/>
    <property type="molecule type" value="Genomic_DNA"/>
</dbReference>
<accession>A0A1W6LDF7</accession>
<dbReference type="KEGG" id="rgu:A4W93_21445"/>
<organism evidence="1 2">
    <name type="scientific">Piscinibacter gummiphilus</name>
    <dbReference type="NCBI Taxonomy" id="946333"/>
    <lineage>
        <taxon>Bacteria</taxon>
        <taxon>Pseudomonadati</taxon>
        <taxon>Pseudomonadota</taxon>
        <taxon>Betaproteobacteria</taxon>
        <taxon>Burkholderiales</taxon>
        <taxon>Sphaerotilaceae</taxon>
        <taxon>Piscinibacter</taxon>
    </lineage>
</organism>
<keyword evidence="2" id="KW-1185">Reference proteome</keyword>
<proteinExistence type="predicted"/>
<evidence type="ECO:0000313" key="2">
    <source>
        <dbReference type="Proteomes" id="UP000193427"/>
    </source>
</evidence>
<dbReference type="STRING" id="946333.A4W93_21445"/>